<dbReference type="RefSeq" id="WP_290247062.1">
    <property type="nucleotide sequence ID" value="NZ_JAUFQT010000001.1"/>
</dbReference>
<evidence type="ECO:0000256" key="6">
    <source>
        <dbReference type="NCBIfam" id="TIGR00152"/>
    </source>
</evidence>
<evidence type="ECO:0000313" key="7">
    <source>
        <dbReference type="EMBL" id="MFB9211982.1"/>
    </source>
</evidence>
<keyword evidence="2 5" id="KW-0547">Nucleotide-binding</keyword>
<name>A0ABV5J575_9BACT</name>
<dbReference type="Proteomes" id="UP001589654">
    <property type="component" value="Unassembled WGS sequence"/>
</dbReference>
<sequence>MTKNTPILVGITGGIGAGKSTAAKIFNTLGIPIYYADERAKWLMENDNNLISGIKNAFGNNSYLENGKLNKPFLAGEVFSDLEKTKIINDLVHPAVKRDFQDWAAQQKSPYVLKEAALLFESGSYKELDKVIHVSSPLKIRMNRILFRDPHRTEEQVNAIIDRQYADEKKNKMADYIIRNKENKMLIPQVLDIHEKLLLELSV</sequence>
<keyword evidence="5 7" id="KW-0418">Kinase</keyword>
<dbReference type="PANTHER" id="PTHR10695:SF46">
    <property type="entry name" value="BIFUNCTIONAL COENZYME A SYNTHASE-RELATED"/>
    <property type="match status" value="1"/>
</dbReference>
<evidence type="ECO:0000256" key="5">
    <source>
        <dbReference type="HAMAP-Rule" id="MF_00376"/>
    </source>
</evidence>
<keyword evidence="4 5" id="KW-0173">Coenzyme A biosynthesis</keyword>
<dbReference type="InterPro" id="IPR001977">
    <property type="entry name" value="Depp_CoAkinase"/>
</dbReference>
<dbReference type="EC" id="2.7.1.24" evidence="5 6"/>
<evidence type="ECO:0000256" key="1">
    <source>
        <dbReference type="ARBA" id="ARBA00009018"/>
    </source>
</evidence>
<comment type="caution">
    <text evidence="7">The sequence shown here is derived from an EMBL/GenBank/DDBJ whole genome shotgun (WGS) entry which is preliminary data.</text>
</comment>
<dbReference type="PANTHER" id="PTHR10695">
    <property type="entry name" value="DEPHOSPHO-COA KINASE-RELATED"/>
    <property type="match status" value="1"/>
</dbReference>
<dbReference type="InterPro" id="IPR027417">
    <property type="entry name" value="P-loop_NTPase"/>
</dbReference>
<dbReference type="GO" id="GO:0004140">
    <property type="term" value="F:dephospho-CoA kinase activity"/>
    <property type="evidence" value="ECO:0007669"/>
    <property type="project" value="UniProtKB-EC"/>
</dbReference>
<accession>A0ABV5J575</accession>
<gene>
    <name evidence="5 7" type="primary">coaE</name>
    <name evidence="7" type="ORF">ACFFUR_09195</name>
</gene>
<reference evidence="7 8" key="1">
    <citation type="submission" date="2024-09" db="EMBL/GenBank/DDBJ databases">
        <authorList>
            <person name="Sun Q."/>
            <person name="Mori K."/>
        </authorList>
    </citation>
    <scope>NUCLEOTIDE SEQUENCE [LARGE SCALE GENOMIC DNA]</scope>
    <source>
        <strain evidence="7 8">CECT 7682</strain>
    </source>
</reference>
<dbReference type="EMBL" id="JBHMEW010000056">
    <property type="protein sequence ID" value="MFB9211982.1"/>
    <property type="molecule type" value="Genomic_DNA"/>
</dbReference>
<comment type="subcellular location">
    <subcellularLocation>
        <location evidence="5">Cytoplasm</location>
    </subcellularLocation>
</comment>
<protein>
    <recommendedName>
        <fullName evidence="5 6">Dephospho-CoA kinase</fullName>
        <ecNumber evidence="5 6">2.7.1.24</ecNumber>
    </recommendedName>
    <alternativeName>
        <fullName evidence="5">Dephosphocoenzyme A kinase</fullName>
    </alternativeName>
</protein>
<keyword evidence="5 7" id="KW-0808">Transferase</keyword>
<dbReference type="Pfam" id="PF01121">
    <property type="entry name" value="CoaE"/>
    <property type="match status" value="1"/>
</dbReference>
<comment type="similarity">
    <text evidence="1 5">Belongs to the CoaE family.</text>
</comment>
<dbReference type="Gene3D" id="3.40.50.300">
    <property type="entry name" value="P-loop containing nucleotide triphosphate hydrolases"/>
    <property type="match status" value="1"/>
</dbReference>
<dbReference type="NCBIfam" id="TIGR00152">
    <property type="entry name" value="dephospho-CoA kinase"/>
    <property type="match status" value="1"/>
</dbReference>
<dbReference type="PROSITE" id="PS51219">
    <property type="entry name" value="DPCK"/>
    <property type="match status" value="1"/>
</dbReference>
<keyword evidence="8" id="KW-1185">Reference proteome</keyword>
<comment type="function">
    <text evidence="5">Catalyzes the phosphorylation of the 3'-hydroxyl group of dephosphocoenzyme A to form coenzyme A.</text>
</comment>
<evidence type="ECO:0000256" key="3">
    <source>
        <dbReference type="ARBA" id="ARBA00022840"/>
    </source>
</evidence>
<proteinExistence type="inferred from homology"/>
<dbReference type="HAMAP" id="MF_00376">
    <property type="entry name" value="Dephospho_CoA_kinase"/>
    <property type="match status" value="1"/>
</dbReference>
<evidence type="ECO:0000256" key="2">
    <source>
        <dbReference type="ARBA" id="ARBA00022741"/>
    </source>
</evidence>
<dbReference type="SUPFAM" id="SSF52540">
    <property type="entry name" value="P-loop containing nucleoside triphosphate hydrolases"/>
    <property type="match status" value="1"/>
</dbReference>
<keyword evidence="5" id="KW-0963">Cytoplasm</keyword>
<comment type="pathway">
    <text evidence="5">Cofactor biosynthesis; coenzyme A biosynthesis; CoA from (R)-pantothenate: step 5/5.</text>
</comment>
<keyword evidence="3 5" id="KW-0067">ATP-binding</keyword>
<evidence type="ECO:0000256" key="4">
    <source>
        <dbReference type="ARBA" id="ARBA00022993"/>
    </source>
</evidence>
<feature type="binding site" evidence="5">
    <location>
        <begin position="16"/>
        <end position="21"/>
    </location>
    <ligand>
        <name>ATP</name>
        <dbReference type="ChEBI" id="CHEBI:30616"/>
    </ligand>
</feature>
<organism evidence="7 8">
    <name type="scientific">Echinicola jeungdonensis</name>
    <dbReference type="NCBI Taxonomy" id="709343"/>
    <lineage>
        <taxon>Bacteria</taxon>
        <taxon>Pseudomonadati</taxon>
        <taxon>Bacteroidota</taxon>
        <taxon>Cytophagia</taxon>
        <taxon>Cytophagales</taxon>
        <taxon>Cyclobacteriaceae</taxon>
        <taxon>Echinicola</taxon>
    </lineage>
</organism>
<comment type="catalytic activity">
    <reaction evidence="5">
        <text>3'-dephospho-CoA + ATP = ADP + CoA + H(+)</text>
        <dbReference type="Rhea" id="RHEA:18245"/>
        <dbReference type="ChEBI" id="CHEBI:15378"/>
        <dbReference type="ChEBI" id="CHEBI:30616"/>
        <dbReference type="ChEBI" id="CHEBI:57287"/>
        <dbReference type="ChEBI" id="CHEBI:57328"/>
        <dbReference type="ChEBI" id="CHEBI:456216"/>
        <dbReference type="EC" id="2.7.1.24"/>
    </reaction>
</comment>
<evidence type="ECO:0000313" key="8">
    <source>
        <dbReference type="Proteomes" id="UP001589654"/>
    </source>
</evidence>
<dbReference type="CDD" id="cd02022">
    <property type="entry name" value="DPCK"/>
    <property type="match status" value="1"/>
</dbReference>